<dbReference type="AlphaFoldDB" id="A0A4C1SQ60"/>
<accession>A0A4C1SQ60</accession>
<comment type="caution">
    <text evidence="1">The sequence shown here is derived from an EMBL/GenBank/DDBJ whole genome shotgun (WGS) entry which is preliminary data.</text>
</comment>
<evidence type="ECO:0000313" key="1">
    <source>
        <dbReference type="EMBL" id="GBP03368.1"/>
    </source>
</evidence>
<protein>
    <submittedName>
        <fullName evidence="1">Uncharacterized protein</fullName>
    </submittedName>
</protein>
<name>A0A4C1SQ60_EUMVA</name>
<keyword evidence="2" id="KW-1185">Reference proteome</keyword>
<dbReference type="Proteomes" id="UP000299102">
    <property type="component" value="Unassembled WGS sequence"/>
</dbReference>
<dbReference type="EMBL" id="BGZK01000010">
    <property type="protein sequence ID" value="GBP03368.1"/>
    <property type="molecule type" value="Genomic_DNA"/>
</dbReference>
<proteinExistence type="predicted"/>
<organism evidence="1 2">
    <name type="scientific">Eumeta variegata</name>
    <name type="common">Bagworm moth</name>
    <name type="synonym">Eumeta japonica</name>
    <dbReference type="NCBI Taxonomy" id="151549"/>
    <lineage>
        <taxon>Eukaryota</taxon>
        <taxon>Metazoa</taxon>
        <taxon>Ecdysozoa</taxon>
        <taxon>Arthropoda</taxon>
        <taxon>Hexapoda</taxon>
        <taxon>Insecta</taxon>
        <taxon>Pterygota</taxon>
        <taxon>Neoptera</taxon>
        <taxon>Endopterygota</taxon>
        <taxon>Lepidoptera</taxon>
        <taxon>Glossata</taxon>
        <taxon>Ditrysia</taxon>
        <taxon>Tineoidea</taxon>
        <taxon>Psychidae</taxon>
        <taxon>Oiketicinae</taxon>
        <taxon>Eumeta</taxon>
    </lineage>
</organism>
<sequence>MVDPALIITPSENTYVNKNGINKLSHLFDEVFFAVGEDQSAARQGTPRDTTFYSVRARDNNGRGIVYRTLAAGRGSARPVVLNNI</sequence>
<gene>
    <name evidence="1" type="ORF">EVAR_101758_1</name>
</gene>
<reference evidence="1 2" key="1">
    <citation type="journal article" date="2019" name="Commun. Biol.">
        <title>The bagworm genome reveals a unique fibroin gene that provides high tensile strength.</title>
        <authorList>
            <person name="Kono N."/>
            <person name="Nakamura H."/>
            <person name="Ohtoshi R."/>
            <person name="Tomita M."/>
            <person name="Numata K."/>
            <person name="Arakawa K."/>
        </authorList>
    </citation>
    <scope>NUCLEOTIDE SEQUENCE [LARGE SCALE GENOMIC DNA]</scope>
</reference>
<evidence type="ECO:0000313" key="2">
    <source>
        <dbReference type="Proteomes" id="UP000299102"/>
    </source>
</evidence>